<organism evidence="2 3">
    <name type="scientific">Actinomadura hallensis</name>
    <dbReference type="NCBI Taxonomy" id="337895"/>
    <lineage>
        <taxon>Bacteria</taxon>
        <taxon>Bacillati</taxon>
        <taxon>Actinomycetota</taxon>
        <taxon>Actinomycetes</taxon>
        <taxon>Streptosporangiales</taxon>
        <taxon>Thermomonosporaceae</taxon>
        <taxon>Actinomadura</taxon>
    </lineage>
</organism>
<accession>A0A543I7T3</accession>
<proteinExistence type="predicted"/>
<dbReference type="Pfam" id="PF09084">
    <property type="entry name" value="NMT1"/>
    <property type="match status" value="1"/>
</dbReference>
<reference evidence="2 3" key="1">
    <citation type="submission" date="2019-06" db="EMBL/GenBank/DDBJ databases">
        <title>Sequencing the genomes of 1000 actinobacteria strains.</title>
        <authorList>
            <person name="Klenk H.-P."/>
        </authorList>
    </citation>
    <scope>NUCLEOTIDE SEQUENCE [LARGE SCALE GENOMIC DNA]</scope>
    <source>
        <strain evidence="2 3">DSM 45043</strain>
    </source>
</reference>
<dbReference type="SUPFAM" id="SSF53850">
    <property type="entry name" value="Periplasmic binding protein-like II"/>
    <property type="match status" value="1"/>
</dbReference>
<sequence length="323" mass="32953">MLSWAAALGGSMAFASACGSGDEGGGGAGGLTGSAAISGLQSIVTAAPFAIAAKEFYAEASVKLTNVHISGGTDTVRSIMGKSPVGSAATVSSIIAYQAGATKLRIIAGGFNAPSVVFVGKSGSDITRDKELSGKKIGIAGTGSPVEFFAKLAITKAGYTPGKEVEIVAVGDYASVWPSVKEGIVDLGALVPPQSAQATMSGEGEIVISSADLMPKWADTSICTTTDVIKEQPEALRGWLGAVDSALTMIREDLPQAAQIWAAHLDIPREVAEEALKSVPTEAWTLDLDMSYLKEPAAAAVELGLSKRADVGDLFDGSILESM</sequence>
<dbReference type="PANTHER" id="PTHR30024">
    <property type="entry name" value="ALIPHATIC SULFONATES-BINDING PROTEIN-RELATED"/>
    <property type="match status" value="1"/>
</dbReference>
<name>A0A543I7T3_9ACTN</name>
<evidence type="ECO:0000259" key="1">
    <source>
        <dbReference type="Pfam" id="PF09084"/>
    </source>
</evidence>
<dbReference type="PANTHER" id="PTHR30024:SF42">
    <property type="entry name" value="ALIPHATIC SULFONATES-BINDING PROTEIN-RELATED"/>
    <property type="match status" value="1"/>
</dbReference>
<evidence type="ECO:0000313" key="2">
    <source>
        <dbReference type="EMBL" id="TQM66638.1"/>
    </source>
</evidence>
<gene>
    <name evidence="2" type="ORF">FHX41_0219</name>
</gene>
<dbReference type="Proteomes" id="UP000316706">
    <property type="component" value="Unassembled WGS sequence"/>
</dbReference>
<evidence type="ECO:0000313" key="3">
    <source>
        <dbReference type="Proteomes" id="UP000316706"/>
    </source>
</evidence>
<dbReference type="AlphaFoldDB" id="A0A543I7T3"/>
<feature type="domain" description="SsuA/THI5-like" evidence="1">
    <location>
        <begin position="52"/>
        <end position="253"/>
    </location>
</feature>
<comment type="caution">
    <text evidence="2">The sequence shown here is derived from an EMBL/GenBank/DDBJ whole genome shotgun (WGS) entry which is preliminary data.</text>
</comment>
<dbReference type="Gene3D" id="3.40.190.10">
    <property type="entry name" value="Periplasmic binding protein-like II"/>
    <property type="match status" value="2"/>
</dbReference>
<protein>
    <submittedName>
        <fullName evidence="2">ABC-type nitrate/sulfonate/bicarbonate transport system substrate-binding protein</fullName>
    </submittedName>
</protein>
<keyword evidence="3" id="KW-1185">Reference proteome</keyword>
<dbReference type="EMBL" id="VFPO01000001">
    <property type="protein sequence ID" value="TQM66638.1"/>
    <property type="molecule type" value="Genomic_DNA"/>
</dbReference>
<dbReference type="InterPro" id="IPR015168">
    <property type="entry name" value="SsuA/THI5"/>
</dbReference>